<dbReference type="RefSeq" id="WP_106306111.1">
    <property type="nucleotide sequence ID" value="NZ_PVWO01000181.1"/>
</dbReference>
<comment type="caution">
    <text evidence="2">The sequence shown here is derived from an EMBL/GenBank/DDBJ whole genome shotgun (WGS) entry which is preliminary data.</text>
</comment>
<dbReference type="OrthoDB" id="65801at2"/>
<dbReference type="InterPro" id="IPR004274">
    <property type="entry name" value="FCP1_dom"/>
</dbReference>
<evidence type="ECO:0000313" key="3">
    <source>
        <dbReference type="Proteomes" id="UP000238937"/>
    </source>
</evidence>
<accession>A0A2T1GDG0</accession>
<dbReference type="SUPFAM" id="SSF56784">
    <property type="entry name" value="HAD-like"/>
    <property type="match status" value="1"/>
</dbReference>
<dbReference type="Proteomes" id="UP000238937">
    <property type="component" value="Unassembled WGS sequence"/>
</dbReference>
<protein>
    <submittedName>
        <fullName evidence="2">NLI interacting domain protein</fullName>
    </submittedName>
</protein>
<organism evidence="2 3">
    <name type="scientific">Chamaesiphon polymorphus CCALA 037</name>
    <dbReference type="NCBI Taxonomy" id="2107692"/>
    <lineage>
        <taxon>Bacteria</taxon>
        <taxon>Bacillati</taxon>
        <taxon>Cyanobacteriota</taxon>
        <taxon>Cyanophyceae</taxon>
        <taxon>Gomontiellales</taxon>
        <taxon>Chamaesiphonaceae</taxon>
        <taxon>Chamaesiphon</taxon>
    </lineage>
</organism>
<dbReference type="EMBL" id="PVWO01000181">
    <property type="protein sequence ID" value="PSB55528.1"/>
    <property type="molecule type" value="Genomic_DNA"/>
</dbReference>
<dbReference type="AlphaFoldDB" id="A0A2T1GDG0"/>
<name>A0A2T1GDG0_9CYAN</name>
<dbReference type="Pfam" id="PF03031">
    <property type="entry name" value="NIF"/>
    <property type="match status" value="1"/>
</dbReference>
<evidence type="ECO:0000313" key="2">
    <source>
        <dbReference type="EMBL" id="PSB55528.1"/>
    </source>
</evidence>
<dbReference type="PANTHER" id="PTHR12210">
    <property type="entry name" value="DULLARD PROTEIN PHOSPHATASE"/>
    <property type="match status" value="1"/>
</dbReference>
<gene>
    <name evidence="2" type="ORF">C7B77_14740</name>
</gene>
<dbReference type="Gene3D" id="3.40.50.1000">
    <property type="entry name" value="HAD superfamily/HAD-like"/>
    <property type="match status" value="1"/>
</dbReference>
<dbReference type="InterPro" id="IPR036412">
    <property type="entry name" value="HAD-like_sf"/>
</dbReference>
<feature type="domain" description="FCP1 homology" evidence="1">
    <location>
        <begin position="1"/>
        <end position="169"/>
    </location>
</feature>
<proteinExistence type="predicted"/>
<dbReference type="InterPro" id="IPR023214">
    <property type="entry name" value="HAD_sf"/>
</dbReference>
<dbReference type="SMART" id="SM00577">
    <property type="entry name" value="CPDc"/>
    <property type="match status" value="1"/>
</dbReference>
<keyword evidence="3" id="KW-1185">Reference proteome</keyword>
<reference evidence="2 3" key="1">
    <citation type="submission" date="2018-03" db="EMBL/GenBank/DDBJ databases">
        <title>The ancient ancestry and fast evolution of plastids.</title>
        <authorList>
            <person name="Moore K.R."/>
            <person name="Magnabosco C."/>
            <person name="Momper L."/>
            <person name="Gold D.A."/>
            <person name="Bosak T."/>
            <person name="Fournier G.P."/>
        </authorList>
    </citation>
    <scope>NUCLEOTIDE SEQUENCE [LARGE SCALE GENOMIC DNA]</scope>
    <source>
        <strain evidence="2 3">CCALA 037</strain>
    </source>
</reference>
<dbReference type="PROSITE" id="PS50969">
    <property type="entry name" value="FCP1"/>
    <property type="match status" value="1"/>
</dbReference>
<sequence length="189" mass="22199">MAAAKKLLILDLDETLVYATETPLLGLPDFYVYDYAIYKRPCLDIFLATCLEWFNVAIWTSSGADYATAVVAAIFPDPQSLDFVWASDRCSIAYNYNYDLIDGRYPSYYSRKPLKKVKRRGYKLESIIVVDDTPKKWEKSYGNLVRISPFEGDRSDLELKYLLVYLEWLKDVENIRSIEKRKWREQIER</sequence>
<evidence type="ECO:0000259" key="1">
    <source>
        <dbReference type="PROSITE" id="PS50969"/>
    </source>
</evidence>
<dbReference type="InterPro" id="IPR050365">
    <property type="entry name" value="TIM50"/>
</dbReference>